<accession>A0A9Q0UJY4</accession>
<comment type="caution">
    <text evidence="2">The sequence shown here is derived from an EMBL/GenBank/DDBJ whole genome shotgun (WGS) entry which is preliminary data.</text>
</comment>
<evidence type="ECO:0000313" key="3">
    <source>
        <dbReference type="Proteomes" id="UP001151532"/>
    </source>
</evidence>
<proteinExistence type="predicted"/>
<dbReference type="AlphaFoldDB" id="A0A9Q0UJY4"/>
<protein>
    <submittedName>
        <fullName evidence="2">Uncharacterized protein</fullName>
    </submittedName>
</protein>
<evidence type="ECO:0000313" key="2">
    <source>
        <dbReference type="EMBL" id="KAJ6731320.1"/>
    </source>
</evidence>
<gene>
    <name evidence="2" type="ORF">OIU79_002617</name>
</gene>
<dbReference type="EMBL" id="JAPFFK010000012">
    <property type="protein sequence ID" value="KAJ6731320.1"/>
    <property type="molecule type" value="Genomic_DNA"/>
</dbReference>
<dbReference type="Proteomes" id="UP001151532">
    <property type="component" value="Chromosome 18"/>
</dbReference>
<reference evidence="2" key="1">
    <citation type="submission" date="2022-11" db="EMBL/GenBank/DDBJ databases">
        <authorList>
            <person name="Hyden B.L."/>
            <person name="Feng K."/>
            <person name="Yates T."/>
            <person name="Jawdy S."/>
            <person name="Smart L.B."/>
            <person name="Muchero W."/>
        </authorList>
    </citation>
    <scope>NUCLEOTIDE SEQUENCE</scope>
    <source>
        <tissue evidence="2">Shoot tip</tissue>
    </source>
</reference>
<reference evidence="2" key="2">
    <citation type="journal article" date="2023" name="Int. J. Mol. Sci.">
        <title>De Novo Assembly and Annotation of 11 Diverse Shrub Willow (Salix) Genomes Reveals Novel Gene Organization in Sex-Linked Regions.</title>
        <authorList>
            <person name="Hyden B."/>
            <person name="Feng K."/>
            <person name="Yates T.B."/>
            <person name="Jawdy S."/>
            <person name="Cereghino C."/>
            <person name="Smart L.B."/>
            <person name="Muchero W."/>
        </authorList>
    </citation>
    <scope>NUCLEOTIDE SEQUENCE</scope>
    <source>
        <tissue evidence="2">Shoot tip</tissue>
    </source>
</reference>
<sequence>MNGNLLAARSASYLAIPASNQWKLRKKMLGLKGDKSMVSISEKGYKELESHTKGDQVADNEDGVPTGGVSKVANAARKPSPRIEGQGSEEEEVRLLKGEAKVDSLPLGTEGLELSNWRLVSNASDGEAARIIVGWDPVCNKTRGLELHSKLSWCVSVKTMDSDRGLQCYFEGHRQ</sequence>
<feature type="region of interest" description="Disordered" evidence="1">
    <location>
        <begin position="48"/>
        <end position="91"/>
    </location>
</feature>
<name>A0A9Q0UJY4_SALPP</name>
<evidence type="ECO:0000256" key="1">
    <source>
        <dbReference type="SAM" id="MobiDB-lite"/>
    </source>
</evidence>
<organism evidence="2 3">
    <name type="scientific">Salix purpurea</name>
    <name type="common">Purple osier willow</name>
    <dbReference type="NCBI Taxonomy" id="77065"/>
    <lineage>
        <taxon>Eukaryota</taxon>
        <taxon>Viridiplantae</taxon>
        <taxon>Streptophyta</taxon>
        <taxon>Embryophyta</taxon>
        <taxon>Tracheophyta</taxon>
        <taxon>Spermatophyta</taxon>
        <taxon>Magnoliopsida</taxon>
        <taxon>eudicotyledons</taxon>
        <taxon>Gunneridae</taxon>
        <taxon>Pentapetalae</taxon>
        <taxon>rosids</taxon>
        <taxon>fabids</taxon>
        <taxon>Malpighiales</taxon>
        <taxon>Salicaceae</taxon>
        <taxon>Saliceae</taxon>
        <taxon>Salix</taxon>
    </lineage>
</organism>
<keyword evidence="3" id="KW-1185">Reference proteome</keyword>